<dbReference type="PANTHER" id="PTHR42760">
    <property type="entry name" value="SHORT-CHAIN DEHYDROGENASES/REDUCTASES FAMILY MEMBER"/>
    <property type="match status" value="1"/>
</dbReference>
<dbReference type="PANTHER" id="PTHR42760:SF40">
    <property type="entry name" value="3-OXOACYL-[ACYL-CARRIER-PROTEIN] REDUCTASE, CHLOROPLASTIC"/>
    <property type="match status" value="1"/>
</dbReference>
<dbReference type="Pfam" id="PF13561">
    <property type="entry name" value="adh_short_C2"/>
    <property type="match status" value="1"/>
</dbReference>
<evidence type="ECO:0000313" key="2">
    <source>
        <dbReference type="EMBL" id="MBO0905879.1"/>
    </source>
</evidence>
<dbReference type="SUPFAM" id="SSF51735">
    <property type="entry name" value="NAD(P)-binding Rossmann-fold domains"/>
    <property type="match status" value="1"/>
</dbReference>
<dbReference type="EMBL" id="JAFMPY010000027">
    <property type="protein sequence ID" value="MBO0905879.1"/>
    <property type="molecule type" value="Genomic_DNA"/>
</dbReference>
<accession>A0ABS3J885</accession>
<evidence type="ECO:0000313" key="3">
    <source>
        <dbReference type="Proteomes" id="UP000664288"/>
    </source>
</evidence>
<keyword evidence="3" id="KW-1185">Reference proteome</keyword>
<dbReference type="PRINTS" id="PR00081">
    <property type="entry name" value="GDHRDH"/>
</dbReference>
<protein>
    <submittedName>
        <fullName evidence="2">3-ketoacyl-ACP reductase</fullName>
    </submittedName>
</protein>
<reference evidence="2 3" key="1">
    <citation type="submission" date="2021-03" db="EMBL/GenBank/DDBJ databases">
        <title>Whole genome sequence of Jiella sp. MQZ13P-4.</title>
        <authorList>
            <person name="Tuo L."/>
        </authorList>
    </citation>
    <scope>NUCLEOTIDE SEQUENCE [LARGE SCALE GENOMIC DNA]</scope>
    <source>
        <strain evidence="2 3">MQZ13P-4</strain>
    </source>
</reference>
<sequence>MLVTGGGSGIGHATAQLLRASGFDVATAGPNEAPAGWLDPAPPGAGRAGHFLFDLAETAAHGPLLDRIEQEFGPITCLVNNAGVTSLVRGDLLDLSPESFDRSVAVNLRGTFFLTQALARRFLARPEDRARSIVTITSVNAQIVGENRGDFCMTKAGLSMMVALFASRLADAGIPVFEIRPGIIATAMTEPARECYTAFIGSGGVPAGRWGTAEDVARAVLTLVAGGLPYATGIRLEIAGGMQIHRV</sequence>
<dbReference type="NCBIfam" id="NF009386">
    <property type="entry name" value="PRK12745.1"/>
    <property type="match status" value="1"/>
</dbReference>
<dbReference type="InterPro" id="IPR036291">
    <property type="entry name" value="NAD(P)-bd_dom_sf"/>
</dbReference>
<comment type="similarity">
    <text evidence="1">Belongs to the short-chain dehydrogenases/reductases (SDR) family.</text>
</comment>
<dbReference type="InterPro" id="IPR002347">
    <property type="entry name" value="SDR_fam"/>
</dbReference>
<gene>
    <name evidence="2" type="ORF">J1C47_19715</name>
</gene>
<proteinExistence type="inferred from homology"/>
<comment type="caution">
    <text evidence="2">The sequence shown here is derived from an EMBL/GenBank/DDBJ whole genome shotgun (WGS) entry which is preliminary data.</text>
</comment>
<name>A0ABS3J885_9HYPH</name>
<evidence type="ECO:0000256" key="1">
    <source>
        <dbReference type="ARBA" id="ARBA00006484"/>
    </source>
</evidence>
<dbReference type="Gene3D" id="3.40.50.720">
    <property type="entry name" value="NAD(P)-binding Rossmann-like Domain"/>
    <property type="match status" value="1"/>
</dbReference>
<dbReference type="Proteomes" id="UP000664288">
    <property type="component" value="Unassembled WGS sequence"/>
</dbReference>
<organism evidence="2 3">
    <name type="scientific">Jiella sonneratiae</name>
    <dbReference type="NCBI Taxonomy" id="2816856"/>
    <lineage>
        <taxon>Bacteria</taxon>
        <taxon>Pseudomonadati</taxon>
        <taxon>Pseudomonadota</taxon>
        <taxon>Alphaproteobacteria</taxon>
        <taxon>Hyphomicrobiales</taxon>
        <taxon>Aurantimonadaceae</taxon>
        <taxon>Jiella</taxon>
    </lineage>
</organism>